<dbReference type="Pfam" id="PF03483">
    <property type="entry name" value="B3_4"/>
    <property type="match status" value="1"/>
</dbReference>
<sequence length="222" mass="25193">MKKNLTIDAKMKELWPATRVGCFQYRVKVEKKNEEMWKYLKKDIFKKTKDAIFDYGVNDIPNIKESRLAYKAFGKDPSRYRVSSEALIRRIGQGKGLYEVNTVVDVNNLISIESGFSVGSYDTANIEEDLVFRVGREGETYKGIGKEEIKIDCLPVLADEKGAIGSSTSDSERAMITESAAEVLTLIYSFSDNDDLEKALEYGKRYLETYAGAEEIESWIVE</sequence>
<name>A0A850HFK0_9FIRM</name>
<dbReference type="GO" id="GO:0004826">
    <property type="term" value="F:phenylalanine-tRNA ligase activity"/>
    <property type="evidence" value="ECO:0007669"/>
    <property type="project" value="InterPro"/>
</dbReference>
<comment type="caution">
    <text evidence="3">The sequence shown here is derived from an EMBL/GenBank/DDBJ whole genome shotgun (WGS) entry which is preliminary data.</text>
</comment>
<feature type="domain" description="B3/B4 tRNA-binding" evidence="1">
    <location>
        <begin position="65"/>
        <end position="212"/>
    </location>
</feature>
<dbReference type="GO" id="GO:0003723">
    <property type="term" value="F:RNA binding"/>
    <property type="evidence" value="ECO:0007669"/>
    <property type="project" value="InterPro"/>
</dbReference>
<dbReference type="InterPro" id="IPR020825">
    <property type="entry name" value="Phe-tRNA_synthase-like_B3/B4"/>
</dbReference>
<organism evidence="3 4">
    <name type="scientific">Dorea phocaeensis</name>
    <dbReference type="NCBI Taxonomy" id="2040291"/>
    <lineage>
        <taxon>Bacteria</taxon>
        <taxon>Bacillati</taxon>
        <taxon>Bacillota</taxon>
        <taxon>Clostridia</taxon>
        <taxon>Lachnospirales</taxon>
        <taxon>Lachnospiraceae</taxon>
        <taxon>Dorea</taxon>
    </lineage>
</organism>
<dbReference type="PANTHER" id="PTHR39209:SF2">
    <property type="entry name" value="CYTOPLASMIC PROTEIN"/>
    <property type="match status" value="1"/>
</dbReference>
<evidence type="ECO:0000313" key="5">
    <source>
        <dbReference type="Proteomes" id="UP000701680"/>
    </source>
</evidence>
<evidence type="ECO:0000313" key="4">
    <source>
        <dbReference type="Proteomes" id="UP000528555"/>
    </source>
</evidence>
<gene>
    <name evidence="3" type="ORF">G5A66_01690</name>
    <name evidence="2" type="ORF">G5A75_01120</name>
</gene>
<evidence type="ECO:0000313" key="3">
    <source>
        <dbReference type="EMBL" id="NVH57380.1"/>
    </source>
</evidence>
<proteinExistence type="predicted"/>
<dbReference type="Proteomes" id="UP000701680">
    <property type="component" value="Unassembled WGS sequence"/>
</dbReference>
<accession>A0A850HFK0</accession>
<reference evidence="3" key="2">
    <citation type="submission" date="2020-02" db="EMBL/GenBank/DDBJ databases">
        <authorList>
            <person name="Littmann E."/>
            <person name="Sorbara M."/>
        </authorList>
    </citation>
    <scope>NUCLEOTIDE SEQUENCE</scope>
    <source>
        <strain evidence="3">MSK.17.11</strain>
        <strain evidence="2">MSK.17.38</strain>
    </source>
</reference>
<dbReference type="PANTHER" id="PTHR39209">
    <property type="match status" value="1"/>
</dbReference>
<reference evidence="4 5" key="1">
    <citation type="journal article" date="2020" name="Cell Host Microbe">
        <title>Functional and Genomic Variation between Human-Derived Isolates of Lachnospiraceae Reveals Inter- and Intra-Species Diversity.</title>
        <authorList>
            <person name="Sorbara M.T."/>
            <person name="Littmann E.R."/>
            <person name="Fontana E."/>
            <person name="Moody T.U."/>
            <person name="Kohout C.E."/>
            <person name="Gjonbalaj M."/>
            <person name="Eaton V."/>
            <person name="Seok R."/>
            <person name="Leiner I.M."/>
            <person name="Pamer E.G."/>
        </authorList>
    </citation>
    <scope>NUCLEOTIDE SEQUENCE [LARGE SCALE GENOMIC DNA]</scope>
    <source>
        <strain evidence="3 4">MSK.17.11</strain>
        <strain evidence="2 5">MSK.17.38</strain>
    </source>
</reference>
<dbReference type="OrthoDB" id="9789812at2"/>
<dbReference type="SMART" id="SM00873">
    <property type="entry name" value="B3_4"/>
    <property type="match status" value="1"/>
</dbReference>
<dbReference type="Gene3D" id="3.50.40.10">
    <property type="entry name" value="Phenylalanyl-trna Synthetase, Chain B, domain 3"/>
    <property type="match status" value="1"/>
</dbReference>
<dbReference type="EMBL" id="JAAITX010000001">
    <property type="protein sequence ID" value="NVH57380.1"/>
    <property type="molecule type" value="Genomic_DNA"/>
</dbReference>
<dbReference type="Proteomes" id="UP000528555">
    <property type="component" value="Unassembled WGS sequence"/>
</dbReference>
<evidence type="ECO:0000313" key="2">
    <source>
        <dbReference type="EMBL" id="NSK13491.1"/>
    </source>
</evidence>
<dbReference type="EMBL" id="JAAIUO010000001">
    <property type="protein sequence ID" value="NSK13491.1"/>
    <property type="molecule type" value="Genomic_DNA"/>
</dbReference>
<protein>
    <recommendedName>
        <fullName evidence="1">B3/B4 tRNA-binding domain-containing protein</fullName>
    </recommendedName>
</protein>
<dbReference type="RefSeq" id="WP_101694538.1">
    <property type="nucleotide sequence ID" value="NZ_JAAITX010000001.1"/>
</dbReference>
<dbReference type="InterPro" id="IPR005146">
    <property type="entry name" value="B3/B4_tRNA-bd"/>
</dbReference>
<dbReference type="SUPFAM" id="SSF56037">
    <property type="entry name" value="PheT/TilS domain"/>
    <property type="match status" value="1"/>
</dbReference>
<keyword evidence="4" id="KW-1185">Reference proteome</keyword>
<evidence type="ECO:0000259" key="1">
    <source>
        <dbReference type="SMART" id="SM00873"/>
    </source>
</evidence>
<dbReference type="AlphaFoldDB" id="A0A850HFK0"/>